<evidence type="ECO:0000256" key="1">
    <source>
        <dbReference type="ARBA" id="ARBA00022827"/>
    </source>
</evidence>
<evidence type="ECO:0000313" key="4">
    <source>
        <dbReference type="Proteomes" id="UP001597237"/>
    </source>
</evidence>
<dbReference type="InterPro" id="IPR016166">
    <property type="entry name" value="FAD-bd_PCMH"/>
</dbReference>
<feature type="domain" description="FAD-binding PCMH-type" evidence="2">
    <location>
        <begin position="7"/>
        <end position="177"/>
    </location>
</feature>
<dbReference type="EMBL" id="JBHUEY010000001">
    <property type="protein sequence ID" value="MFD1783154.1"/>
    <property type="molecule type" value="Genomic_DNA"/>
</dbReference>
<sequence>MAGWGRALRGTSEVARPRWRDELPAAVAAAAAHPGRALAMGLARSYGDSGLNFGGAAVDMTALDRVHAFDAETGVIRADAGLSLDGLIRLALPRGWFPPVVPGTKFVTLGGAVANDVHGKNHHRAGTFGAHVRRLSLRRTDGTVHEPAAGDPLFAATVGGMGLTGVIEWVELQLEPVAGAFLEVEDIPIGSLADFFALSSESEASHAQTVAWIDCTRTGRGVGRGIFTRANWSQRPDRPLHRAPRLAVPIDAPGFTVNPLTLRAFNAAYYGLRRMNAGKAERHYDPVTFPLDAVRGWNRIYGPAGFHQHQCVVPPAAAPEAMAELLNEIGRSGEGSFLVVLKTFGDRPSPGLMSFPMPGTTLAIDFRNRGEATLKLLERLDAIVRAAGGRLYPAKDGRMSGAMLAAGYPNLDSFRAHLDPGLSSAFWRRVQP</sequence>
<dbReference type="Proteomes" id="UP001597237">
    <property type="component" value="Unassembled WGS sequence"/>
</dbReference>
<dbReference type="InterPro" id="IPR010031">
    <property type="entry name" value="FAD_lactone_oxidase-like"/>
</dbReference>
<dbReference type="PROSITE" id="PS51387">
    <property type="entry name" value="FAD_PCMH"/>
    <property type="match status" value="1"/>
</dbReference>
<dbReference type="SUPFAM" id="SSF56176">
    <property type="entry name" value="FAD-binding/transporter-associated domain-like"/>
    <property type="match status" value="1"/>
</dbReference>
<keyword evidence="1" id="KW-0274">FAD</keyword>
<organism evidence="3 4">
    <name type="scientific">Phenylobacterium terrae</name>
    <dbReference type="NCBI Taxonomy" id="2665495"/>
    <lineage>
        <taxon>Bacteria</taxon>
        <taxon>Pseudomonadati</taxon>
        <taxon>Pseudomonadota</taxon>
        <taxon>Alphaproteobacteria</taxon>
        <taxon>Caulobacterales</taxon>
        <taxon>Caulobacteraceae</taxon>
        <taxon>Phenylobacterium</taxon>
    </lineage>
</organism>
<dbReference type="InterPro" id="IPR036318">
    <property type="entry name" value="FAD-bd_PCMH-like_sf"/>
</dbReference>
<dbReference type="PANTHER" id="PTHR43762">
    <property type="entry name" value="L-GULONOLACTONE OXIDASE"/>
    <property type="match status" value="1"/>
</dbReference>
<reference evidence="4" key="1">
    <citation type="journal article" date="2019" name="Int. J. Syst. Evol. Microbiol.">
        <title>The Global Catalogue of Microorganisms (GCM) 10K type strain sequencing project: providing services to taxonomists for standard genome sequencing and annotation.</title>
        <authorList>
            <consortium name="The Broad Institute Genomics Platform"/>
            <consortium name="The Broad Institute Genome Sequencing Center for Infectious Disease"/>
            <person name="Wu L."/>
            <person name="Ma J."/>
        </authorList>
    </citation>
    <scope>NUCLEOTIDE SEQUENCE [LARGE SCALE GENOMIC DNA]</scope>
    <source>
        <strain evidence="4">DFY28</strain>
    </source>
</reference>
<dbReference type="PANTHER" id="PTHR43762:SF1">
    <property type="entry name" value="D-ARABINONO-1,4-LACTONE OXIDASE"/>
    <property type="match status" value="1"/>
</dbReference>
<keyword evidence="1" id="KW-0285">Flavoprotein</keyword>
<dbReference type="Pfam" id="PF01565">
    <property type="entry name" value="FAD_binding_4"/>
    <property type="match status" value="1"/>
</dbReference>
<dbReference type="RefSeq" id="WP_377284299.1">
    <property type="nucleotide sequence ID" value="NZ_JBHRSI010000015.1"/>
</dbReference>
<evidence type="ECO:0000259" key="2">
    <source>
        <dbReference type="PROSITE" id="PS51387"/>
    </source>
</evidence>
<proteinExistence type="predicted"/>
<dbReference type="InterPro" id="IPR006094">
    <property type="entry name" value="Oxid_FAD_bind_N"/>
</dbReference>
<name>A0ABW4MZJ8_9CAUL</name>
<comment type="caution">
    <text evidence="3">The sequence shown here is derived from an EMBL/GenBank/DDBJ whole genome shotgun (WGS) entry which is preliminary data.</text>
</comment>
<dbReference type="InterPro" id="IPR016169">
    <property type="entry name" value="FAD-bd_PCMH_sub2"/>
</dbReference>
<dbReference type="Gene3D" id="3.30.465.10">
    <property type="match status" value="1"/>
</dbReference>
<gene>
    <name evidence="3" type="ORF">ACFSC0_07095</name>
</gene>
<protein>
    <submittedName>
        <fullName evidence="3">FAD-binding protein</fullName>
    </submittedName>
</protein>
<keyword evidence="4" id="KW-1185">Reference proteome</keyword>
<evidence type="ECO:0000313" key="3">
    <source>
        <dbReference type="EMBL" id="MFD1783154.1"/>
    </source>
</evidence>
<accession>A0ABW4MZJ8</accession>